<dbReference type="OrthoDB" id="6435261at2759"/>
<dbReference type="GO" id="GO:0003676">
    <property type="term" value="F:nucleic acid binding"/>
    <property type="evidence" value="ECO:0007669"/>
    <property type="project" value="InterPro"/>
</dbReference>
<gene>
    <name evidence="1" type="ORF">AVEN_128820_1</name>
</gene>
<proteinExistence type="predicted"/>
<comment type="caution">
    <text evidence="1">The sequence shown here is derived from an EMBL/GenBank/DDBJ whole genome shotgun (WGS) entry which is preliminary data.</text>
</comment>
<dbReference type="EMBL" id="BGPR01004220">
    <property type="protein sequence ID" value="GBM97290.1"/>
    <property type="molecule type" value="Genomic_DNA"/>
</dbReference>
<name>A0A4Y2K4E9_ARAVE</name>
<dbReference type="PANTHER" id="PTHR47326:SF1">
    <property type="entry name" value="HTH PSQ-TYPE DOMAIN-CONTAINING PROTEIN"/>
    <property type="match status" value="1"/>
</dbReference>
<reference evidence="1 2" key="1">
    <citation type="journal article" date="2019" name="Sci. Rep.">
        <title>Orb-weaving spider Araneus ventricosus genome elucidates the spidroin gene catalogue.</title>
        <authorList>
            <person name="Kono N."/>
            <person name="Nakamura H."/>
            <person name="Ohtoshi R."/>
            <person name="Moran D.A.P."/>
            <person name="Shinohara A."/>
            <person name="Yoshida Y."/>
            <person name="Fujiwara M."/>
            <person name="Mori M."/>
            <person name="Tomita M."/>
            <person name="Arakawa K."/>
        </authorList>
    </citation>
    <scope>NUCLEOTIDE SEQUENCE [LARGE SCALE GENOMIC DNA]</scope>
</reference>
<organism evidence="1 2">
    <name type="scientific">Araneus ventricosus</name>
    <name type="common">Orbweaver spider</name>
    <name type="synonym">Epeira ventricosa</name>
    <dbReference type="NCBI Taxonomy" id="182803"/>
    <lineage>
        <taxon>Eukaryota</taxon>
        <taxon>Metazoa</taxon>
        <taxon>Ecdysozoa</taxon>
        <taxon>Arthropoda</taxon>
        <taxon>Chelicerata</taxon>
        <taxon>Arachnida</taxon>
        <taxon>Araneae</taxon>
        <taxon>Araneomorphae</taxon>
        <taxon>Entelegynae</taxon>
        <taxon>Araneoidea</taxon>
        <taxon>Araneidae</taxon>
        <taxon>Araneus</taxon>
    </lineage>
</organism>
<dbReference type="Proteomes" id="UP000499080">
    <property type="component" value="Unassembled WGS sequence"/>
</dbReference>
<accession>A0A4Y2K4E9</accession>
<protein>
    <submittedName>
        <fullName evidence="1">Uncharacterized protein</fullName>
    </submittedName>
</protein>
<dbReference type="InterPro" id="IPR036397">
    <property type="entry name" value="RNaseH_sf"/>
</dbReference>
<keyword evidence="2" id="KW-1185">Reference proteome</keyword>
<dbReference type="PANTHER" id="PTHR47326">
    <property type="entry name" value="TRANSPOSABLE ELEMENT TC3 TRANSPOSASE-LIKE PROTEIN"/>
    <property type="match status" value="1"/>
</dbReference>
<evidence type="ECO:0000313" key="2">
    <source>
        <dbReference type="Proteomes" id="UP000499080"/>
    </source>
</evidence>
<evidence type="ECO:0000313" key="1">
    <source>
        <dbReference type="EMBL" id="GBM97290.1"/>
    </source>
</evidence>
<dbReference type="Gene3D" id="3.30.420.10">
    <property type="entry name" value="Ribonuclease H-like superfamily/Ribonuclease H"/>
    <property type="match status" value="1"/>
</dbReference>
<sequence length="90" mass="10309">MFGSIMTTPHKISNVKQYLMETFPLNFFLWGDIKGQVYATPPSILQDPRRHITDVCASVTAAMLPNVQREIQSRVQMCIVANGKHLERYK</sequence>
<dbReference type="AlphaFoldDB" id="A0A4Y2K4E9"/>